<protein>
    <submittedName>
        <fullName evidence="2">Uncharacterized protein</fullName>
    </submittedName>
</protein>
<comment type="caution">
    <text evidence="2">The sequence shown here is derived from an EMBL/GenBank/DDBJ whole genome shotgun (WGS) entry which is preliminary data.</text>
</comment>
<proteinExistence type="predicted"/>
<dbReference type="Proteomes" id="UP000198287">
    <property type="component" value="Unassembled WGS sequence"/>
</dbReference>
<gene>
    <name evidence="2" type="ORF">Fcan01_22712</name>
</gene>
<feature type="compositionally biased region" description="Basic and acidic residues" evidence="1">
    <location>
        <begin position="11"/>
        <end position="25"/>
    </location>
</feature>
<sequence>MDPTPMCLFTCEDKGPGTYRSDKDYIMAPEPLQGTGNQHVATESPPRRKPPRRLTPEERGVMLEKRRNTVPELLGPLVDAGRAKDVRKLRNLSRKWDLHLRHVRFCDGAAIQRKLEAITTD</sequence>
<evidence type="ECO:0000313" key="2">
    <source>
        <dbReference type="EMBL" id="OXA42389.1"/>
    </source>
</evidence>
<organism evidence="2 3">
    <name type="scientific">Folsomia candida</name>
    <name type="common">Springtail</name>
    <dbReference type="NCBI Taxonomy" id="158441"/>
    <lineage>
        <taxon>Eukaryota</taxon>
        <taxon>Metazoa</taxon>
        <taxon>Ecdysozoa</taxon>
        <taxon>Arthropoda</taxon>
        <taxon>Hexapoda</taxon>
        <taxon>Collembola</taxon>
        <taxon>Entomobryomorpha</taxon>
        <taxon>Isotomoidea</taxon>
        <taxon>Isotomidae</taxon>
        <taxon>Proisotominae</taxon>
        <taxon>Folsomia</taxon>
    </lineage>
</organism>
<dbReference type="EMBL" id="LNIX01000026">
    <property type="protein sequence ID" value="OXA42389.1"/>
    <property type="molecule type" value="Genomic_DNA"/>
</dbReference>
<name>A0A226DB03_FOLCA</name>
<reference evidence="2 3" key="1">
    <citation type="submission" date="2015-12" db="EMBL/GenBank/DDBJ databases">
        <title>The genome of Folsomia candida.</title>
        <authorList>
            <person name="Faddeeva A."/>
            <person name="Derks M.F."/>
            <person name="Anvar Y."/>
            <person name="Smit S."/>
            <person name="Van Straalen N."/>
            <person name="Roelofs D."/>
        </authorList>
    </citation>
    <scope>NUCLEOTIDE SEQUENCE [LARGE SCALE GENOMIC DNA]</scope>
    <source>
        <strain evidence="2 3">VU population</strain>
        <tissue evidence="2">Whole body</tissue>
    </source>
</reference>
<dbReference type="AlphaFoldDB" id="A0A226DB03"/>
<accession>A0A226DB03</accession>
<keyword evidence="3" id="KW-1185">Reference proteome</keyword>
<evidence type="ECO:0000256" key="1">
    <source>
        <dbReference type="SAM" id="MobiDB-lite"/>
    </source>
</evidence>
<evidence type="ECO:0000313" key="3">
    <source>
        <dbReference type="Proteomes" id="UP000198287"/>
    </source>
</evidence>
<feature type="region of interest" description="Disordered" evidence="1">
    <location>
        <begin position="1"/>
        <end position="60"/>
    </location>
</feature>